<proteinExistence type="predicted"/>
<sequence length="44" mass="5089">MLLPLRMLLRLGLLLGLCLWLLPPLALRRLTCALLRLPLSRRLL</sequence>
<keyword evidence="2" id="KW-1185">Reference proteome</keyword>
<reference evidence="1 2" key="1">
    <citation type="journal article" date="2019" name="Int. J. Syst. Evol. Microbiol.">
        <title>The Global Catalogue of Microorganisms (GCM) 10K type strain sequencing project: providing services to taxonomists for standard genome sequencing and annotation.</title>
        <authorList>
            <consortium name="The Broad Institute Genomics Platform"/>
            <consortium name="The Broad Institute Genome Sequencing Center for Infectious Disease"/>
            <person name="Wu L."/>
            <person name="Ma J."/>
        </authorList>
    </citation>
    <scope>NUCLEOTIDE SEQUENCE [LARGE SCALE GENOMIC DNA]</scope>
    <source>
        <strain evidence="1 2">JCM 14304</strain>
    </source>
</reference>
<name>A0ABN2EKF9_9ACTN</name>
<accession>A0ABN2EKF9</accession>
<gene>
    <name evidence="1" type="ORF">GCM10009742_68770</name>
</gene>
<organism evidence="1 2">
    <name type="scientific">Kribbella karoonensis</name>
    <dbReference type="NCBI Taxonomy" id="324851"/>
    <lineage>
        <taxon>Bacteria</taxon>
        <taxon>Bacillati</taxon>
        <taxon>Actinomycetota</taxon>
        <taxon>Actinomycetes</taxon>
        <taxon>Propionibacteriales</taxon>
        <taxon>Kribbellaceae</taxon>
        <taxon>Kribbella</taxon>
    </lineage>
</organism>
<dbReference type="EMBL" id="BAAAND010000012">
    <property type="protein sequence ID" value="GAA1608676.1"/>
    <property type="molecule type" value="Genomic_DNA"/>
</dbReference>
<dbReference type="Proteomes" id="UP001500190">
    <property type="component" value="Unassembled WGS sequence"/>
</dbReference>
<comment type="caution">
    <text evidence="1">The sequence shown here is derived from an EMBL/GenBank/DDBJ whole genome shotgun (WGS) entry which is preliminary data.</text>
</comment>
<evidence type="ECO:0000313" key="1">
    <source>
        <dbReference type="EMBL" id="GAA1608676.1"/>
    </source>
</evidence>
<protein>
    <submittedName>
        <fullName evidence="1">Uncharacterized protein</fullName>
    </submittedName>
</protein>
<evidence type="ECO:0000313" key="2">
    <source>
        <dbReference type="Proteomes" id="UP001500190"/>
    </source>
</evidence>